<keyword evidence="3" id="KW-0808">Transferase</keyword>
<dbReference type="InterPro" id="IPR029058">
    <property type="entry name" value="AB_hydrolase_fold"/>
</dbReference>
<dbReference type="InterPro" id="IPR001227">
    <property type="entry name" value="Ac_transferase_dom_sf"/>
</dbReference>
<protein>
    <recommendedName>
        <fullName evidence="5">Carrier domain-containing protein</fullName>
    </recommendedName>
</protein>
<feature type="domain" description="Carrier" evidence="5">
    <location>
        <begin position="679"/>
        <end position="754"/>
    </location>
</feature>
<dbReference type="EMBL" id="MZMV01000120">
    <property type="protein sequence ID" value="OWU96459.1"/>
    <property type="molecule type" value="Genomic_DNA"/>
</dbReference>
<evidence type="ECO:0000313" key="7">
    <source>
        <dbReference type="Proteomes" id="UP000197174"/>
    </source>
</evidence>
<evidence type="ECO:0000256" key="1">
    <source>
        <dbReference type="ARBA" id="ARBA00022450"/>
    </source>
</evidence>
<dbReference type="InterPro" id="IPR006162">
    <property type="entry name" value="Ppantetheine_attach_site"/>
</dbReference>
<dbReference type="InterPro" id="IPR014043">
    <property type="entry name" value="Acyl_transferase_dom"/>
</dbReference>
<dbReference type="PROSITE" id="PS00012">
    <property type="entry name" value="PHOSPHOPANTETHEINE"/>
    <property type="match status" value="1"/>
</dbReference>
<dbReference type="SMART" id="SM01294">
    <property type="entry name" value="PKS_PP_betabranch"/>
    <property type="match status" value="1"/>
</dbReference>
<dbReference type="Gene3D" id="1.10.1200.10">
    <property type="entry name" value="ACP-like"/>
    <property type="match status" value="1"/>
</dbReference>
<organism evidence="6 7">
    <name type="scientific">Micromonospora wenchangensis</name>
    <dbReference type="NCBI Taxonomy" id="1185415"/>
    <lineage>
        <taxon>Bacteria</taxon>
        <taxon>Bacillati</taxon>
        <taxon>Actinomycetota</taxon>
        <taxon>Actinomycetes</taxon>
        <taxon>Micromonosporales</taxon>
        <taxon>Micromonosporaceae</taxon>
        <taxon>Micromonospora</taxon>
    </lineage>
</organism>
<dbReference type="SMART" id="SM00823">
    <property type="entry name" value="PKS_PP"/>
    <property type="match status" value="1"/>
</dbReference>
<accession>A0A246R6U9</accession>
<dbReference type="PANTHER" id="PTHR43775">
    <property type="entry name" value="FATTY ACID SYNTHASE"/>
    <property type="match status" value="1"/>
</dbReference>
<dbReference type="Gene3D" id="3.30.70.3290">
    <property type="match status" value="1"/>
</dbReference>
<dbReference type="InterPro" id="IPR020802">
    <property type="entry name" value="TesA-like"/>
</dbReference>
<dbReference type="InterPro" id="IPR042104">
    <property type="entry name" value="PKS_dehydratase_sf"/>
</dbReference>
<evidence type="ECO:0000256" key="3">
    <source>
        <dbReference type="ARBA" id="ARBA00022679"/>
    </source>
</evidence>
<dbReference type="AlphaFoldDB" id="A0A246R6U9"/>
<dbReference type="Pfam" id="PF00975">
    <property type="entry name" value="Thioesterase"/>
    <property type="match status" value="1"/>
</dbReference>
<dbReference type="SMART" id="SM00826">
    <property type="entry name" value="PKS_DH"/>
    <property type="match status" value="1"/>
</dbReference>
<dbReference type="SUPFAM" id="SSF55048">
    <property type="entry name" value="Probable ACP-binding domain of malonyl-CoA ACP transacylase"/>
    <property type="match status" value="1"/>
</dbReference>
<dbReference type="PANTHER" id="PTHR43775:SF51">
    <property type="entry name" value="INACTIVE PHENOLPHTHIOCEROL SYNTHESIS POLYKETIDE SYNTHASE TYPE I PKS1-RELATED"/>
    <property type="match status" value="1"/>
</dbReference>
<dbReference type="InterPro" id="IPR001031">
    <property type="entry name" value="Thioesterase"/>
</dbReference>
<dbReference type="InterPro" id="IPR020806">
    <property type="entry name" value="PKS_PP-bd"/>
</dbReference>
<proteinExistence type="predicted"/>
<dbReference type="InterPro" id="IPR036736">
    <property type="entry name" value="ACP-like_sf"/>
</dbReference>
<dbReference type="Proteomes" id="UP000197174">
    <property type="component" value="Unassembled WGS sequence"/>
</dbReference>
<dbReference type="Gene3D" id="3.40.50.1820">
    <property type="entry name" value="alpha/beta hydrolase"/>
    <property type="match status" value="1"/>
</dbReference>
<keyword evidence="4" id="KW-0012">Acyltransferase</keyword>
<keyword evidence="2" id="KW-0597">Phosphoprotein</keyword>
<dbReference type="GO" id="GO:0031177">
    <property type="term" value="F:phosphopantetheine binding"/>
    <property type="evidence" value="ECO:0007669"/>
    <property type="project" value="InterPro"/>
</dbReference>
<dbReference type="PROSITE" id="PS50075">
    <property type="entry name" value="CARRIER"/>
    <property type="match status" value="1"/>
</dbReference>
<evidence type="ECO:0000256" key="2">
    <source>
        <dbReference type="ARBA" id="ARBA00022553"/>
    </source>
</evidence>
<dbReference type="SMART" id="SM00827">
    <property type="entry name" value="PKS_AT"/>
    <property type="match status" value="1"/>
</dbReference>
<keyword evidence="1" id="KW-0596">Phosphopantetheine</keyword>
<dbReference type="Pfam" id="PF00550">
    <property type="entry name" value="PP-binding"/>
    <property type="match status" value="1"/>
</dbReference>
<evidence type="ECO:0000313" key="6">
    <source>
        <dbReference type="EMBL" id="OWU96459.1"/>
    </source>
</evidence>
<comment type="caution">
    <text evidence="6">The sequence shown here is derived from an EMBL/GenBank/DDBJ whole genome shotgun (WGS) entry which is preliminary data.</text>
</comment>
<dbReference type="GO" id="GO:0004312">
    <property type="term" value="F:fatty acid synthase activity"/>
    <property type="evidence" value="ECO:0007669"/>
    <property type="project" value="TreeGrafter"/>
</dbReference>
<dbReference type="Pfam" id="PF00698">
    <property type="entry name" value="Acyl_transf_1"/>
    <property type="match status" value="1"/>
</dbReference>
<dbReference type="SMART" id="SM00824">
    <property type="entry name" value="PKS_TE"/>
    <property type="match status" value="1"/>
</dbReference>
<evidence type="ECO:0000259" key="5">
    <source>
        <dbReference type="PROSITE" id="PS50075"/>
    </source>
</evidence>
<dbReference type="OrthoDB" id="3543921at2"/>
<dbReference type="InterPro" id="IPR009081">
    <property type="entry name" value="PP-bd_ACP"/>
</dbReference>
<dbReference type="Gene3D" id="3.40.366.10">
    <property type="entry name" value="Malonyl-Coenzyme A Acyl Carrier Protein, domain 2"/>
    <property type="match status" value="1"/>
</dbReference>
<keyword evidence="7" id="KW-1185">Reference proteome</keyword>
<dbReference type="Gene3D" id="3.10.129.110">
    <property type="entry name" value="Polyketide synthase dehydratase"/>
    <property type="match status" value="1"/>
</dbReference>
<evidence type="ECO:0000256" key="4">
    <source>
        <dbReference type="ARBA" id="ARBA00023315"/>
    </source>
</evidence>
<dbReference type="InterPro" id="IPR020807">
    <property type="entry name" value="PKS_DH"/>
</dbReference>
<dbReference type="SUPFAM" id="SSF53474">
    <property type="entry name" value="alpha/beta-Hydrolases"/>
    <property type="match status" value="1"/>
</dbReference>
<name>A0A246R6U9_9ACTN</name>
<dbReference type="SUPFAM" id="SSF52151">
    <property type="entry name" value="FabD/lysophospholipase-like"/>
    <property type="match status" value="1"/>
</dbReference>
<sequence>MTRSQFDHRAVVLGRDRADLHAGLDALRAGRRAPNLVRGVRRDGKLALGFAGQGAQRPGMGRELADAVPAFGAALDDVCAVFDRYLDRPLREVIDGDPDRLDQTGHTQPALVAIEIALARLLDSFGIRPALLIGHSIGEFTAAHVAGVLSIEDTAALVCARGRLMQALPAGGAMMALNVTEDEAAAAIEAVGATARWADRIGIAAVNGPSSVVVSGDHDAVLAVADRFDGRRRKLLRTSHAFHSPLMRPILDEFRAVAAAVTYAPATVALVSTLTGRPATGDDLRSADYWVRHAVAPVRFLDGVRTLADLGVTALLELGPDGTLTSMARDVLPDPAVLEPTMRPDRPADETLLTALARLHVHGTPVDWTPVVRDGRRVTLPTYAFQHRRLWLTDTPAHQGIEMGEPLTIAGDGVVFTVSSTADDDFDAPGGLVVELLLRAGDEVDADLIEEVEIPVPPVAVPGGTRMQVRVHAADPAGRRAATVSSYTGDGWTVNATAILASTEPAGPDDAPWAAGQWPPAGAQPVETDGDAALHAVWRDGDALLAELVLPTPTRAAGYLLHPALLEALAAVTGVTGPATVARCRDVRLFATGAHHLRVRLTATPDGAHRLLATDDTGDPVLSVGLVGYDRPGPAATPTRSDPTPRAARRVARRVVRPATAADGGRPGPAALDAADRAGALLDLVRQEAAEVLGHDLSTALDDGLSLLELGFDSLTATELRRRLVTATGVPLAPTVMFDEPSLSALARHLADRVAGTTQDTAGTVSALYWQACAQGRLTEALTLVQAAARLRPAFDVATATRHVPAPVRLTADGADAGTLRVLCLPSFSAVAGPHEFAPFAAALRGSRAVSALPEPGYLDGEALPESLDALLRMQAEAVRREAGTTGFVLVGRSMSGMLAHALTAHLEAAGLPPAAVVLLDSSSPAAIRRKPWLSTSLAQAVADRESGLELRNDTRITAMGRYHEIFGAWEPKPVSTPTLLVRATEPWSAEVATAPGGWTAEWEPPHATVDVPGDHFTILEAAAASTALAVDGWIGATLEARR</sequence>
<dbReference type="InterPro" id="IPR016036">
    <property type="entry name" value="Malonyl_transacylase_ACP-bd"/>
</dbReference>
<dbReference type="InterPro" id="IPR016035">
    <property type="entry name" value="Acyl_Trfase/lysoPLipase"/>
</dbReference>
<reference evidence="6 7" key="1">
    <citation type="submission" date="2017-03" db="EMBL/GenBank/DDBJ databases">
        <title>Whole genome sequence of Micromonospora wenchangensis, isolated from mangrove soil.</title>
        <authorList>
            <person name="Yang H."/>
        </authorList>
    </citation>
    <scope>NUCLEOTIDE SEQUENCE [LARGE SCALE GENOMIC DNA]</scope>
    <source>
        <strain evidence="6 7">CCTCC AA 2012002</strain>
    </source>
</reference>
<gene>
    <name evidence="6" type="ORF">B5D80_32365</name>
</gene>
<dbReference type="InterPro" id="IPR050091">
    <property type="entry name" value="PKS_NRPS_Biosynth_Enz"/>
</dbReference>
<dbReference type="GO" id="GO:0006633">
    <property type="term" value="P:fatty acid biosynthetic process"/>
    <property type="evidence" value="ECO:0007669"/>
    <property type="project" value="TreeGrafter"/>
</dbReference>